<protein>
    <submittedName>
        <fullName evidence="2">Uncharacterized protein</fullName>
    </submittedName>
</protein>
<name>A0A108U7A3_9GAMM</name>
<dbReference type="AlphaFoldDB" id="A0A108U7A3"/>
<reference evidence="2 3" key="1">
    <citation type="journal article" date="2014" name="Genome Announc.">
        <title>Draft Genome Sequence of Lysobacter capsici AZ78, a Bacterium Antagonistic to Plant-Pathogenic Oomycetes.</title>
        <authorList>
            <person name="Puopolo G."/>
            <person name="Sonego P."/>
            <person name="Engelen K."/>
            <person name="Pertot I."/>
        </authorList>
    </citation>
    <scope>NUCLEOTIDE SEQUENCE [LARGE SCALE GENOMIC DNA]</scope>
    <source>
        <strain evidence="2 3">AZ78</strain>
    </source>
</reference>
<dbReference type="Proteomes" id="UP000023435">
    <property type="component" value="Unassembled WGS sequence"/>
</dbReference>
<evidence type="ECO:0000256" key="1">
    <source>
        <dbReference type="SAM" id="MobiDB-lite"/>
    </source>
</evidence>
<proteinExistence type="predicted"/>
<evidence type="ECO:0000313" key="3">
    <source>
        <dbReference type="Proteomes" id="UP000023435"/>
    </source>
</evidence>
<evidence type="ECO:0000313" key="2">
    <source>
        <dbReference type="EMBL" id="KWS03857.1"/>
    </source>
</evidence>
<comment type="caution">
    <text evidence="2">The sequence shown here is derived from an EMBL/GenBank/DDBJ whole genome shotgun (WGS) entry which is preliminary data.</text>
</comment>
<feature type="region of interest" description="Disordered" evidence="1">
    <location>
        <begin position="1"/>
        <end position="30"/>
    </location>
</feature>
<gene>
    <name evidence="2" type="ORF">AZ78_1406</name>
</gene>
<sequence>MFRAACAGLSRSEGTNTDAPAFRHSRERGNPVTLKLPLSVDLPSLDRVGTKVAGFPRSRE</sequence>
<organism evidence="2 3">
    <name type="scientific">Lysobacter capsici AZ78</name>
    <dbReference type="NCBI Taxonomy" id="1444315"/>
    <lineage>
        <taxon>Bacteria</taxon>
        <taxon>Pseudomonadati</taxon>
        <taxon>Pseudomonadota</taxon>
        <taxon>Gammaproteobacteria</taxon>
        <taxon>Lysobacterales</taxon>
        <taxon>Lysobacteraceae</taxon>
        <taxon>Lysobacter</taxon>
    </lineage>
</organism>
<dbReference type="EMBL" id="JAJA02000001">
    <property type="protein sequence ID" value="KWS03857.1"/>
    <property type="molecule type" value="Genomic_DNA"/>
</dbReference>
<keyword evidence="3" id="KW-1185">Reference proteome</keyword>
<accession>A0A108U7A3</accession>